<reference evidence="3 4" key="1">
    <citation type="journal article" date="2015" name="Genome Biol. Evol.">
        <title>Characterization of Three Mycobacterium spp. with Potential Use in Bioremediation by Genome Sequencing and Comparative Genomics.</title>
        <authorList>
            <person name="Das S."/>
            <person name="Pettersson B.M."/>
            <person name="Behra P.R."/>
            <person name="Ramesh M."/>
            <person name="Dasgupta S."/>
            <person name="Bhattacharya A."/>
            <person name="Kirsebom L.A."/>
        </authorList>
    </citation>
    <scope>NUCLEOTIDE SEQUENCE [LARGE SCALE GENOMIC DNA]</scope>
    <source>
        <strain evidence="3 4">DSM 44075</strain>
    </source>
</reference>
<protein>
    <recommendedName>
        <fullName evidence="5">Protein kinase</fullName>
    </recommendedName>
</protein>
<feature type="chain" id="PRO_5038915707" description="Protein kinase" evidence="2">
    <location>
        <begin position="43"/>
        <end position="175"/>
    </location>
</feature>
<comment type="caution">
    <text evidence="3">The sequence shown here is derived from an EMBL/GenBank/DDBJ whole genome shotgun (WGS) entry which is preliminary data.</text>
</comment>
<evidence type="ECO:0000313" key="4">
    <source>
        <dbReference type="Proteomes" id="UP000036313"/>
    </source>
</evidence>
<proteinExistence type="predicted"/>
<accession>A0A0J6Z5V2</accession>
<evidence type="ECO:0000256" key="1">
    <source>
        <dbReference type="SAM" id="MobiDB-lite"/>
    </source>
</evidence>
<dbReference type="EMBL" id="JYNU01000006">
    <property type="protein sequence ID" value="KMO79986.1"/>
    <property type="molecule type" value="Genomic_DNA"/>
</dbReference>
<feature type="signal peptide" evidence="2">
    <location>
        <begin position="1"/>
        <end position="42"/>
    </location>
</feature>
<dbReference type="PATRIC" id="fig|1807.14.peg.1126"/>
<dbReference type="Proteomes" id="UP000036313">
    <property type="component" value="Unassembled WGS sequence"/>
</dbReference>
<organism evidence="3 4">
    <name type="scientific">Mycolicibacterium obuense</name>
    <dbReference type="NCBI Taxonomy" id="1807"/>
    <lineage>
        <taxon>Bacteria</taxon>
        <taxon>Bacillati</taxon>
        <taxon>Actinomycetota</taxon>
        <taxon>Actinomycetes</taxon>
        <taxon>Mycobacteriales</taxon>
        <taxon>Mycobacteriaceae</taxon>
        <taxon>Mycolicibacterium</taxon>
    </lineage>
</organism>
<feature type="region of interest" description="Disordered" evidence="1">
    <location>
        <begin position="144"/>
        <end position="175"/>
    </location>
</feature>
<name>A0A0J6Z5V2_9MYCO</name>
<dbReference type="AlphaFoldDB" id="A0A0J6Z5V2"/>
<evidence type="ECO:0000313" key="3">
    <source>
        <dbReference type="EMBL" id="KMO79986.1"/>
    </source>
</evidence>
<sequence length="175" mass="17734" precursor="true">MITADVLWWKMMSLSPGTSARAILATTAAAAALLAAAPSAYSAPASDSQGYVDSTARCAAPATVVVFGSTSGSRVAICKSADGDLEYRGVRVRDGARLIAPASQSADGAFTAAQDGIEYMVTSDALVISAGEKVIRDEEMLDFHRPGSAAATQTPKTSSTPLPPPLPAEVGGDGS</sequence>
<gene>
    <name evidence="3" type="ORF">MOBUDSM44075_01119</name>
</gene>
<evidence type="ECO:0000256" key="2">
    <source>
        <dbReference type="SAM" id="SignalP"/>
    </source>
</evidence>
<evidence type="ECO:0008006" key="5">
    <source>
        <dbReference type="Google" id="ProtNLM"/>
    </source>
</evidence>
<keyword evidence="2" id="KW-0732">Signal</keyword>